<dbReference type="RefSeq" id="WP_053040801.1">
    <property type="nucleotide sequence ID" value="NZ_CP011856.1"/>
</dbReference>
<dbReference type="GO" id="GO:0006352">
    <property type="term" value="P:DNA-templated transcription initiation"/>
    <property type="evidence" value="ECO:0007669"/>
    <property type="project" value="InterPro"/>
</dbReference>
<evidence type="ECO:0000313" key="2">
    <source>
        <dbReference type="Proteomes" id="UP000035661"/>
    </source>
</evidence>
<proteinExistence type="predicted"/>
<dbReference type="GO" id="GO:0003700">
    <property type="term" value="F:DNA-binding transcription factor activity"/>
    <property type="evidence" value="ECO:0007669"/>
    <property type="project" value="InterPro"/>
</dbReference>
<name>A0A0H3XJ34_9MOLU</name>
<dbReference type="SUPFAM" id="SSF88946">
    <property type="entry name" value="Sigma2 domain of RNA polymerase sigma factors"/>
    <property type="match status" value="1"/>
</dbReference>
<reference evidence="2" key="2">
    <citation type="submission" date="2015-06" db="EMBL/GenBank/DDBJ databases">
        <title>Complete genome sequence of Spiroplasma eriocheiris TDA-040725-5 (DSM 21848).</title>
        <authorList>
            <person name="Lo W.-S."/>
            <person name="Kuo C.-H."/>
        </authorList>
    </citation>
    <scope>NUCLEOTIDE SEQUENCE [LARGE SCALE GENOMIC DNA]</scope>
    <source>
        <strain evidence="2">TDA-040725-5</strain>
    </source>
</reference>
<protein>
    <submittedName>
        <fullName evidence="1">Uncharacterized protein</fullName>
    </submittedName>
</protein>
<sequence>MNEYELLYLYQDEHNEKALLNLYKIYCQKLETSKRRTYHKYFSLPVELEDLETIKYFSIMKSAQIYNPTSKKKLSDFIEQRFIWDIHNYLRKHLNSKNYVLNGYLKMLGTTNFDQDNAVNLEQDLLEAEALILIKEYLLTVLSPLEKKVFLFWIRGYNIRVISHELGLTYRQVDNAQQRIMKKIRDFSKNNASWV</sequence>
<dbReference type="KEGG" id="seri:SERIO_v1c02180"/>
<accession>A0A0H3XJ34</accession>
<dbReference type="InterPro" id="IPR016032">
    <property type="entry name" value="Sig_transdc_resp-reg_C-effctor"/>
</dbReference>
<dbReference type="InterPro" id="IPR013325">
    <property type="entry name" value="RNA_pol_sigma_r2"/>
</dbReference>
<dbReference type="SUPFAM" id="SSF46894">
    <property type="entry name" value="C-terminal effector domain of the bipartite response regulators"/>
    <property type="match status" value="1"/>
</dbReference>
<dbReference type="STRING" id="315358.SERIO_v1c02180"/>
<dbReference type="InterPro" id="IPR036388">
    <property type="entry name" value="WH-like_DNA-bd_sf"/>
</dbReference>
<gene>
    <name evidence="1" type="ORF">SERIO_v1c02180</name>
</gene>
<dbReference type="EMBL" id="CP011856">
    <property type="protein sequence ID" value="AKM53806.1"/>
    <property type="molecule type" value="Genomic_DNA"/>
</dbReference>
<dbReference type="AlphaFoldDB" id="A0A0H3XJ34"/>
<organism evidence="1 2">
    <name type="scientific">Spiroplasma eriocheiris</name>
    <dbReference type="NCBI Taxonomy" id="315358"/>
    <lineage>
        <taxon>Bacteria</taxon>
        <taxon>Bacillati</taxon>
        <taxon>Mycoplasmatota</taxon>
        <taxon>Mollicutes</taxon>
        <taxon>Entomoplasmatales</taxon>
        <taxon>Spiroplasmataceae</taxon>
        <taxon>Spiroplasma</taxon>
    </lineage>
</organism>
<dbReference type="Proteomes" id="UP000035661">
    <property type="component" value="Chromosome"/>
</dbReference>
<dbReference type="GO" id="GO:0003677">
    <property type="term" value="F:DNA binding"/>
    <property type="evidence" value="ECO:0007669"/>
    <property type="project" value="InterPro"/>
</dbReference>
<evidence type="ECO:0000313" key="1">
    <source>
        <dbReference type="EMBL" id="AKM53806.1"/>
    </source>
</evidence>
<dbReference type="Gene3D" id="1.10.10.10">
    <property type="entry name" value="Winged helix-like DNA-binding domain superfamily/Winged helix DNA-binding domain"/>
    <property type="match status" value="1"/>
</dbReference>
<keyword evidence="2" id="KW-1185">Reference proteome</keyword>
<reference evidence="1 2" key="1">
    <citation type="journal article" date="2015" name="Genome Biol. Evol.">
        <title>Found and Lost: The Fates of Horizontally Acquired Genes in Arthropod-Symbiotic Spiroplasma.</title>
        <authorList>
            <person name="Lo W.S."/>
            <person name="Gasparich G.E."/>
            <person name="Kuo C.H."/>
        </authorList>
    </citation>
    <scope>NUCLEOTIDE SEQUENCE [LARGE SCALE GENOMIC DNA]</scope>
    <source>
        <strain evidence="2">TDA-040725-5</strain>
    </source>
</reference>
<dbReference type="PATRIC" id="fig|743698.3.peg.220"/>